<evidence type="ECO:0000256" key="1">
    <source>
        <dbReference type="SAM" id="Phobius"/>
    </source>
</evidence>
<keyword evidence="1" id="KW-0812">Transmembrane</keyword>
<keyword evidence="3" id="KW-1185">Reference proteome</keyword>
<name>A0ABW4CFU9_9LACO</name>
<proteinExistence type="predicted"/>
<reference evidence="3" key="1">
    <citation type="journal article" date="2019" name="Int. J. Syst. Evol. Microbiol.">
        <title>The Global Catalogue of Microorganisms (GCM) 10K type strain sequencing project: providing services to taxonomists for standard genome sequencing and annotation.</title>
        <authorList>
            <consortium name="The Broad Institute Genomics Platform"/>
            <consortium name="The Broad Institute Genome Sequencing Center for Infectious Disease"/>
            <person name="Wu L."/>
            <person name="Ma J."/>
        </authorList>
    </citation>
    <scope>NUCLEOTIDE SEQUENCE [LARGE SCALE GENOMIC DNA]</scope>
    <source>
        <strain evidence="3">CCM 8980</strain>
    </source>
</reference>
<keyword evidence="1" id="KW-0472">Membrane</keyword>
<dbReference type="NCBIfam" id="TIGR01906">
    <property type="entry name" value="integ_TIGR01906"/>
    <property type="match status" value="1"/>
</dbReference>
<dbReference type="Pfam" id="PF07314">
    <property type="entry name" value="Lit"/>
    <property type="match status" value="1"/>
</dbReference>
<feature type="transmembrane region" description="Helical" evidence="1">
    <location>
        <begin position="92"/>
        <end position="110"/>
    </location>
</feature>
<dbReference type="Proteomes" id="UP001597196">
    <property type="component" value="Unassembled WGS sequence"/>
</dbReference>
<comment type="caution">
    <text evidence="2">The sequence shown here is derived from an EMBL/GenBank/DDBJ whole genome shotgun (WGS) entry which is preliminary data.</text>
</comment>
<feature type="transmembrane region" description="Helical" evidence="1">
    <location>
        <begin position="122"/>
        <end position="144"/>
    </location>
</feature>
<protein>
    <submittedName>
        <fullName evidence="2">TIGR01906 family membrane protein</fullName>
    </submittedName>
</protein>
<dbReference type="EMBL" id="JBHTOC010000002">
    <property type="protein sequence ID" value="MFD1428944.1"/>
    <property type="molecule type" value="Genomic_DNA"/>
</dbReference>
<feature type="transmembrane region" description="Helical" evidence="1">
    <location>
        <begin position="178"/>
        <end position="199"/>
    </location>
</feature>
<evidence type="ECO:0000313" key="3">
    <source>
        <dbReference type="Proteomes" id="UP001597196"/>
    </source>
</evidence>
<gene>
    <name evidence="2" type="ORF">ACFQ4P_01610</name>
</gene>
<organism evidence="2 3">
    <name type="scientific">Lacticaseibacillus mingshuiensis</name>
    <dbReference type="NCBI Taxonomy" id="2799574"/>
    <lineage>
        <taxon>Bacteria</taxon>
        <taxon>Bacillati</taxon>
        <taxon>Bacillota</taxon>
        <taxon>Bacilli</taxon>
        <taxon>Lactobacillales</taxon>
        <taxon>Lactobacillaceae</taxon>
        <taxon>Lacticaseibacillus</taxon>
    </lineage>
</organism>
<accession>A0ABW4CFU9</accession>
<dbReference type="InterPro" id="IPR010178">
    <property type="entry name" value="Lit"/>
</dbReference>
<sequence>MTRLWPWKLGSWLAVISGAVVLTLLLSFPLYAVFMQVDDLPAIAAMPAGQLFRNYAILMLYLCVPGVSPLRLPDFPVSASGAQHFADVKNLFLLALVIFILTLPALVHFLRRLSQTHERWRLVRGAQVGAVVPIVMLGLMAVNFDTVFITFHKLLFRNDDWLFDPATDPIINVLPEDFFAACFGLALLLFEAAMIWAIWRGRKDARRN</sequence>
<feature type="transmembrane region" description="Helical" evidence="1">
    <location>
        <begin position="12"/>
        <end position="34"/>
    </location>
</feature>
<evidence type="ECO:0000313" key="2">
    <source>
        <dbReference type="EMBL" id="MFD1428944.1"/>
    </source>
</evidence>
<dbReference type="RefSeq" id="WP_203628493.1">
    <property type="nucleotide sequence ID" value="NZ_BOLQ01000031.1"/>
</dbReference>
<keyword evidence="1" id="KW-1133">Transmembrane helix</keyword>